<dbReference type="InterPro" id="IPR050249">
    <property type="entry name" value="Pseudomonas-type_ThrB"/>
</dbReference>
<evidence type="ECO:0000313" key="4">
    <source>
        <dbReference type="Proteomes" id="UP001058016"/>
    </source>
</evidence>
<dbReference type="Proteomes" id="UP001058016">
    <property type="component" value="Chromosome"/>
</dbReference>
<dbReference type="EMBL" id="CP071249">
    <property type="protein sequence ID" value="UUF05649.1"/>
    <property type="molecule type" value="Genomic_DNA"/>
</dbReference>
<evidence type="ECO:0000313" key="3">
    <source>
        <dbReference type="EMBL" id="UUF05649.1"/>
    </source>
</evidence>
<dbReference type="PANTHER" id="PTHR21064">
    <property type="entry name" value="AMINOGLYCOSIDE PHOSPHOTRANSFERASE DOMAIN-CONTAINING PROTEIN-RELATED"/>
    <property type="match status" value="1"/>
</dbReference>
<gene>
    <name evidence="3" type="ORF">J0J69_11405</name>
</gene>
<evidence type="ECO:0000256" key="1">
    <source>
        <dbReference type="ARBA" id="ARBA00038240"/>
    </source>
</evidence>
<feature type="domain" description="Aminoglycoside phosphotransferase" evidence="2">
    <location>
        <begin position="51"/>
        <end position="234"/>
    </location>
</feature>
<reference evidence="3 4" key="1">
    <citation type="submission" date="2021-03" db="EMBL/GenBank/DDBJ databases">
        <title>Comparative Genomics and Metabolomics in the genus Turicibacter.</title>
        <authorList>
            <person name="Maki J."/>
            <person name="Looft T."/>
        </authorList>
    </citation>
    <scope>NUCLEOTIDE SEQUENCE [LARGE SCALE GENOMIC DNA]</scope>
    <source>
        <strain evidence="3 4">MMM721</strain>
    </source>
</reference>
<protein>
    <submittedName>
        <fullName evidence="3">Phosphotransferase</fullName>
    </submittedName>
</protein>
<keyword evidence="4" id="KW-1185">Reference proteome</keyword>
<name>A0ABY5JHG0_9FIRM</name>
<comment type="similarity">
    <text evidence="1">Belongs to the pseudomonas-type ThrB family.</text>
</comment>
<dbReference type="PANTHER" id="PTHR21064:SF6">
    <property type="entry name" value="AMINOGLYCOSIDE PHOSPHOTRANSFERASE DOMAIN-CONTAINING PROTEIN"/>
    <property type="match status" value="1"/>
</dbReference>
<organism evidence="3 4">
    <name type="scientific">Turicibacter bilis</name>
    <dbReference type="NCBI Taxonomy" id="2735723"/>
    <lineage>
        <taxon>Bacteria</taxon>
        <taxon>Bacillati</taxon>
        <taxon>Bacillota</taxon>
        <taxon>Erysipelotrichia</taxon>
        <taxon>Erysipelotrichales</taxon>
        <taxon>Turicibacteraceae</taxon>
        <taxon>Turicibacter</taxon>
    </lineage>
</organism>
<accession>A0ABY5JHG0</accession>
<dbReference type="InterPro" id="IPR002575">
    <property type="entry name" value="Aminoglycoside_PTrfase"/>
</dbReference>
<dbReference type="RefSeq" id="WP_212726065.1">
    <property type="nucleotide sequence ID" value="NZ_CP071249.1"/>
</dbReference>
<proteinExistence type="inferred from homology"/>
<sequence length="317" mass="37595">MREQLKSILSHWGFIENLDVKVEDISYEPNRESHIWTINEDYLLKMTYTKEEMVNNICLLNLLHKASIPVQQVVYTLDKTSYVQIDNKYYGLFTKIKGVVLKDYYEGNYLDRGFYLGQCIANLHDGLKKITEELKENYNIWNNNMIEELFGWVEDEITNYLPNCNLNQHEIEDFVHVKYDLEYHFPVLYDKLPKQVIHRDVHGENMIFNENKLVGYIDFDLSQVNARIFDLCYLGTGSLATIFNEVGKRKLWLLFFKSVIKGYDSKGILTFEEKQSLKYMMYAIEMIMIAYFAREGYPEIANTNIKMVNYINSVWEN</sequence>
<dbReference type="InterPro" id="IPR011009">
    <property type="entry name" value="Kinase-like_dom_sf"/>
</dbReference>
<dbReference type="Gene3D" id="3.30.200.20">
    <property type="entry name" value="Phosphorylase Kinase, domain 1"/>
    <property type="match status" value="1"/>
</dbReference>
<evidence type="ECO:0000259" key="2">
    <source>
        <dbReference type="Pfam" id="PF01636"/>
    </source>
</evidence>
<dbReference type="SUPFAM" id="SSF56112">
    <property type="entry name" value="Protein kinase-like (PK-like)"/>
    <property type="match status" value="1"/>
</dbReference>
<dbReference type="Pfam" id="PF01636">
    <property type="entry name" value="APH"/>
    <property type="match status" value="1"/>
</dbReference>
<dbReference type="Gene3D" id="3.90.1200.10">
    <property type="match status" value="1"/>
</dbReference>